<evidence type="ECO:0000313" key="1">
    <source>
        <dbReference type="EMBL" id="ENN82611.1"/>
    </source>
</evidence>
<feature type="non-terminal residue" evidence="1">
    <location>
        <position position="1"/>
    </location>
</feature>
<organism evidence="1">
    <name type="scientific">Dendroctonus ponderosae</name>
    <name type="common">Mountain pine beetle</name>
    <dbReference type="NCBI Taxonomy" id="77166"/>
    <lineage>
        <taxon>Eukaryota</taxon>
        <taxon>Metazoa</taxon>
        <taxon>Ecdysozoa</taxon>
        <taxon>Arthropoda</taxon>
        <taxon>Hexapoda</taxon>
        <taxon>Insecta</taxon>
        <taxon>Pterygota</taxon>
        <taxon>Neoptera</taxon>
        <taxon>Endopterygota</taxon>
        <taxon>Coleoptera</taxon>
        <taxon>Polyphaga</taxon>
        <taxon>Cucujiformia</taxon>
        <taxon>Curculionidae</taxon>
        <taxon>Scolytinae</taxon>
        <taxon>Dendroctonus</taxon>
    </lineage>
</organism>
<dbReference type="Gene3D" id="3.90.1750.10">
    <property type="entry name" value="Hect, E3 ligase catalytic domains"/>
    <property type="match status" value="1"/>
</dbReference>
<feature type="non-terminal residue" evidence="1">
    <location>
        <position position="246"/>
    </location>
</feature>
<dbReference type="HOGENOM" id="CLU_1131405_0_0_1"/>
<dbReference type="AlphaFoldDB" id="N6UPE8"/>
<dbReference type="EMBL" id="KB738416">
    <property type="protein sequence ID" value="ENN82611.1"/>
    <property type="molecule type" value="Genomic_DNA"/>
</dbReference>
<dbReference type="OMA" id="HMIPEND"/>
<protein>
    <submittedName>
        <fullName evidence="1">Uncharacterized protein</fullName>
    </submittedName>
</protein>
<gene>
    <name evidence="1" type="ORF">YQE_01018</name>
</gene>
<accession>N6UPE8</accession>
<reference evidence="1" key="1">
    <citation type="journal article" date="2013" name="Genome Biol.">
        <title>Draft genome of the mountain pine beetle, Dendroctonus ponderosae Hopkins, a major forest pest.</title>
        <authorList>
            <person name="Keeling C.I."/>
            <person name="Yuen M.M."/>
            <person name="Liao N.Y."/>
            <person name="Docking T.R."/>
            <person name="Chan S.K."/>
            <person name="Taylor G.A."/>
            <person name="Palmquist D.L."/>
            <person name="Jackman S.D."/>
            <person name="Nguyen A."/>
            <person name="Li M."/>
            <person name="Henderson H."/>
            <person name="Janes J.K."/>
            <person name="Zhao Y."/>
            <person name="Pandoh P."/>
            <person name="Moore R."/>
            <person name="Sperling F.A."/>
            <person name="Huber D.P."/>
            <person name="Birol I."/>
            <person name="Jones S.J."/>
            <person name="Bohlmann J."/>
        </authorList>
    </citation>
    <scope>NUCLEOTIDE SEQUENCE</scope>
</reference>
<name>N6UPE8_DENPD</name>
<proteinExistence type="predicted"/>
<dbReference type="OrthoDB" id="5981550at2759"/>
<sequence length="246" mass="28596">IFTGITDYILNELTPNPPDVESLRVYLILPLYHEFNNTKQYAKLQKPFATQVLRLKQPANKVVREWWSMMTADYFEKLINIFKNVASHILRNQNIPQGRTVFYDSALVAMLDIMAFLNKLNHNIDGLKVPYDIFHMNELHDYLDARFDYVLWLSDNDSGKLYLCNYPFLFDAHAKLKLLETDQSLQMQNAMQNAAQKAAFAALFSPTQMVALNQFLVLNVTRDHIVEDTLRELHAVNPSDLKKQLK</sequence>